<dbReference type="SMART" id="SM00890">
    <property type="entry name" value="EKR"/>
    <property type="match status" value="1"/>
</dbReference>
<dbReference type="PROSITE" id="PS00198">
    <property type="entry name" value="4FE4S_FER_1"/>
    <property type="match status" value="1"/>
</dbReference>
<dbReference type="InterPro" id="IPR029061">
    <property type="entry name" value="THDP-binding"/>
</dbReference>
<dbReference type="InterPro" id="IPR019752">
    <property type="entry name" value="Pyrv/ketoisovalerate_OxRed_cat"/>
</dbReference>
<dbReference type="InterPro" id="IPR037112">
    <property type="entry name" value="Pyrv-flavodox_OxR_EKR_sf"/>
</dbReference>
<dbReference type="GO" id="GO:0005506">
    <property type="term" value="F:iron ion binding"/>
    <property type="evidence" value="ECO:0007669"/>
    <property type="project" value="InterPro"/>
</dbReference>
<evidence type="ECO:0000256" key="4">
    <source>
        <dbReference type="ARBA" id="ARBA00022723"/>
    </source>
</evidence>
<feature type="binding site" evidence="10">
    <location>
        <position position="115"/>
    </location>
    <ligand>
        <name>pyruvate</name>
        <dbReference type="ChEBI" id="CHEBI:15361"/>
    </ligand>
</feature>
<dbReference type="SUPFAM" id="SSF52518">
    <property type="entry name" value="Thiamin diphosphate-binding fold (THDP-binding)"/>
    <property type="match status" value="2"/>
</dbReference>
<dbReference type="PIRSF" id="PIRSF000159">
    <property type="entry name" value="NifJ"/>
    <property type="match status" value="1"/>
</dbReference>
<feature type="domain" description="4Fe-4S ferredoxin-type" evidence="13">
    <location>
        <begin position="749"/>
        <end position="780"/>
    </location>
</feature>
<reference evidence="15" key="1">
    <citation type="submission" date="2016-01" db="EMBL/GenBank/DDBJ databases">
        <authorList>
            <person name="Mitreva M."/>
            <person name="Pepin K.H."/>
            <person name="Mihindukulasuriya K.A."/>
            <person name="Fulton R."/>
            <person name="Fronick C."/>
            <person name="O'Laughlin M."/>
            <person name="Miner T."/>
            <person name="Herter B."/>
            <person name="Rosa B.A."/>
            <person name="Cordes M."/>
            <person name="Tomlinson C."/>
            <person name="Wollam A."/>
            <person name="Palsikar V.B."/>
            <person name="Mardis E.R."/>
            <person name="Wilson R.K."/>
        </authorList>
    </citation>
    <scope>NUCLEOTIDE SEQUENCE [LARGE SCALE GENOMIC DNA]</scope>
    <source>
        <strain evidence="15">KA00274</strain>
    </source>
</reference>
<dbReference type="EMBL" id="LSCV01000042">
    <property type="protein sequence ID" value="KXB39159.1"/>
    <property type="molecule type" value="Genomic_DNA"/>
</dbReference>
<comment type="caution">
    <text evidence="14">The sequence shown here is derived from an EMBL/GenBank/DDBJ whole genome shotgun (WGS) entry which is preliminary data.</text>
</comment>
<feature type="binding site" evidence="10">
    <location>
        <begin position="1017"/>
        <end position="1022"/>
    </location>
    <ligand>
        <name>thiamine diphosphate</name>
        <dbReference type="ChEBI" id="CHEBI:58937"/>
    </ligand>
</feature>
<sequence>MEKRQQVTVDGNQAAALAAYAFTEVAGIYPITPSSPMADWVDKWSKQGKENIFRQTVNVIEMQSEGGAAAVLHGAASSGVLATTFTASQGLLLMIPDMFKIAGEMLPVVLHVAARTIATHALSIFGDHSDVMAARTTGFALLASSSVQEAYDMAVVTHLSAIKHSMPFIHFFDGFRTSHEIQRISILSDETLKSLVDKDAINKFRERALTPNKPVLYGSNQNGDIFFQAREACNMTYQTLADTVEAKMQRINALTGNNYQLFNYYGDSQAELVIVAMGSICETIKETINYLNKQGRQKLGLVQVHLYRPFVHAKLRAAIPTSCRKLAVLDRTKEPGANNEPLKLDVIAAFNGMPDAPLIIGGRYGLASKDTTPDDILALFNEMAKPEPKPEFTLAINDDVTHLSLPRTEHIDTTLPNTISCRFWGMGSDGTVGANKNTIKIIGDNTDLNVQAYFSYDSKKSGGLTISDLRFGKEPIHQPYLVNSADFVSCSQQSYVFKYDMLDDLKEGGSFLLNSIWTADDLERFLPAAYKQKLALKKIKLYLIDAYKIAKEIGLDKRTNTVLQAAFFKIAQVLPAELAQAYLNKYVAKTYALKGEEIVSMNLAAIAAGFANLEPIAIPEAWENCKLDGTSNNVGTPNWQTYSDQEEADFMQNIAEIMNRQKGDKLPVSAFMPYMRGNFPQGTTKHEKREIALQAPRWIAENCIQCNQCAFVCPHSVIRPFLITDEELAKAPYDLETAQGTRPYNDYKFRIQVSTLDCTSCAACVETCPAPKKALVMDDLTRMPEEPTKWNYLSSLPPKANPMKPTVVKGSQFNKPYFEFSGACAGCGETPYIKVLTQLFGDKMLISNATGCSSIYGAAVPSQPYCKDSCGRGPAWTNSLFEDNAENGFGMYLAGKQIQLRITKLLDELKQALTNLNMELTEAEQAIIDEWQAKMTVTDGTLERAAKLTDLLQNLLANSQATAIQGLFNEILNYKDYFTKRSTWIIGGDGWAYDIGYGGLDHVLSTGENVNVLVLDTEVYSNTGGQASKATPTGAIAQFAAGGKAMAKKDLGMMVMNYGYVYVAQIAMGANQSQTLKALVEAEQYDGPSLVIAYSPCIEHQIKGGLRYSQQIEKEAVEAGYWHLYRYDPMRLNKGKNPFQLDSKQPKGDFASFMMNEGRFSALTKKYSEDEVQRIIAQAKFHAEQRYLSYLRKSKEYETVPADFLHPAN</sequence>
<name>A0A133Y7F6_9FIRM</name>
<dbReference type="InterPro" id="IPR033412">
    <property type="entry name" value="PFOR_II"/>
</dbReference>
<feature type="site" description="Important for catalytic activity" evidence="11">
    <location>
        <position position="32"/>
    </location>
</feature>
<feature type="site" description="Important for catalytic activity" evidence="11">
    <location>
        <position position="115"/>
    </location>
</feature>
<feature type="binding site" evidence="10">
    <location>
        <begin position="988"/>
        <end position="991"/>
    </location>
    <ligand>
        <name>thiamine diphosphate</name>
        <dbReference type="ChEBI" id="CHEBI:58937"/>
    </ligand>
</feature>
<dbReference type="Gene3D" id="4.10.780.10">
    <property type="entry name" value="Pyruvate-flavodoxin oxidoreductase, EKR domain"/>
    <property type="match status" value="1"/>
</dbReference>
<comment type="catalytic activity">
    <reaction evidence="9">
        <text>2 oxidized [2Fe-2S]-[ferredoxin] + pyruvate + CoA = 2 reduced [2Fe-2S]-[ferredoxin] + acetyl-CoA + CO2 + H(+)</text>
        <dbReference type="Rhea" id="RHEA:12765"/>
        <dbReference type="Rhea" id="RHEA-COMP:10000"/>
        <dbReference type="Rhea" id="RHEA-COMP:10001"/>
        <dbReference type="ChEBI" id="CHEBI:15361"/>
        <dbReference type="ChEBI" id="CHEBI:15378"/>
        <dbReference type="ChEBI" id="CHEBI:16526"/>
        <dbReference type="ChEBI" id="CHEBI:33737"/>
        <dbReference type="ChEBI" id="CHEBI:33738"/>
        <dbReference type="ChEBI" id="CHEBI:57287"/>
        <dbReference type="ChEBI" id="CHEBI:57288"/>
        <dbReference type="EC" id="1.2.7.1"/>
    </reaction>
</comment>
<dbReference type="Gene3D" id="3.30.70.20">
    <property type="match status" value="1"/>
</dbReference>
<feature type="domain" description="4Fe-4S ferredoxin-type" evidence="13">
    <location>
        <begin position="694"/>
        <end position="723"/>
    </location>
</feature>
<dbReference type="InterPro" id="IPR050722">
    <property type="entry name" value="Pyruvate:ferred/Flavod_OxRd"/>
</dbReference>
<dbReference type="CDD" id="cd03377">
    <property type="entry name" value="TPP_PFOR_PNO"/>
    <property type="match status" value="1"/>
</dbReference>
<protein>
    <recommendedName>
        <fullName evidence="9">Pyruvate:ferredoxin oxidoreductase</fullName>
        <ecNumber evidence="9">1.2.7.1</ecNumber>
    </recommendedName>
    <alternativeName>
        <fullName evidence="9">Pyruvate synthase</fullName>
    </alternativeName>
</protein>
<evidence type="ECO:0000256" key="9">
    <source>
        <dbReference type="PIRNR" id="PIRNR000159"/>
    </source>
</evidence>
<evidence type="ECO:0000256" key="5">
    <source>
        <dbReference type="ARBA" id="ARBA00022982"/>
    </source>
</evidence>
<dbReference type="InterPro" id="IPR017900">
    <property type="entry name" value="4Fe4S_Fe_S_CS"/>
</dbReference>
<dbReference type="EC" id="1.2.7.1" evidence="9"/>
<dbReference type="GO" id="GO:0006979">
    <property type="term" value="P:response to oxidative stress"/>
    <property type="evidence" value="ECO:0007669"/>
    <property type="project" value="TreeGrafter"/>
</dbReference>
<feature type="binding site" evidence="12">
    <location>
        <position position="758"/>
    </location>
    <ligand>
        <name>[4Fe-4S] cluster</name>
        <dbReference type="ChEBI" id="CHEBI:49883"/>
        <label>2</label>
    </ligand>
</feature>
<dbReference type="GO" id="GO:0019164">
    <property type="term" value="F:pyruvate synthase activity"/>
    <property type="evidence" value="ECO:0007669"/>
    <property type="project" value="UniProtKB-EC"/>
</dbReference>
<proteinExistence type="inferred from homology"/>
<dbReference type="SUPFAM" id="SSF52922">
    <property type="entry name" value="TK C-terminal domain-like"/>
    <property type="match status" value="1"/>
</dbReference>
<feature type="binding site" evidence="10">
    <location>
        <position position="65"/>
    </location>
    <ligand>
        <name>thiamine diphosphate</name>
        <dbReference type="ChEBI" id="CHEBI:58937"/>
    </ligand>
</feature>
<dbReference type="Pfam" id="PF01558">
    <property type="entry name" value="POR"/>
    <property type="match status" value="1"/>
</dbReference>
<dbReference type="FunFam" id="3.40.920.10:FF:000001">
    <property type="entry name" value="Pyruvate:ferredoxin (Flavodoxin) oxidoreductase"/>
    <property type="match status" value="1"/>
</dbReference>
<feature type="binding site" evidence="12">
    <location>
        <position position="761"/>
    </location>
    <ligand>
        <name>[4Fe-4S] cluster</name>
        <dbReference type="ChEBI" id="CHEBI:49883"/>
        <label>2</label>
    </ligand>
</feature>
<feature type="binding site" evidence="12">
    <location>
        <position position="852"/>
    </location>
    <ligand>
        <name>[4Fe-4S] cluster</name>
        <dbReference type="ChEBI" id="CHEBI:49883"/>
        <label>3</label>
    </ligand>
</feature>
<dbReference type="InterPro" id="IPR017896">
    <property type="entry name" value="4Fe4S_Fe-S-bd"/>
</dbReference>
<dbReference type="GO" id="GO:0022900">
    <property type="term" value="P:electron transport chain"/>
    <property type="evidence" value="ECO:0007669"/>
    <property type="project" value="InterPro"/>
</dbReference>
<keyword evidence="4 12" id="KW-0479">Metal-binding</keyword>
<dbReference type="InterPro" id="IPR009014">
    <property type="entry name" value="Transketo_C/PFOR_II"/>
</dbReference>
<evidence type="ECO:0000259" key="13">
    <source>
        <dbReference type="PROSITE" id="PS51379"/>
    </source>
</evidence>
<comment type="cofactor">
    <cofactor evidence="12">
        <name>[4Fe-4S] cluster</name>
        <dbReference type="ChEBI" id="CHEBI:49883"/>
    </cofactor>
    <text evidence="12">Binds 3 [4Fe-4S] clusters per subunit.</text>
</comment>
<evidence type="ECO:0000256" key="11">
    <source>
        <dbReference type="PIRSR" id="PIRSR000159-2"/>
    </source>
</evidence>
<dbReference type="FunFam" id="3.40.50.970:FF:000041">
    <property type="entry name" value="Pyruvate:ferredoxin (Flavodoxin) oxidoreductase"/>
    <property type="match status" value="1"/>
</dbReference>
<dbReference type="OrthoDB" id="9794954at2"/>
<dbReference type="Pfam" id="PF01855">
    <property type="entry name" value="POR_N"/>
    <property type="match status" value="1"/>
</dbReference>
<evidence type="ECO:0000256" key="12">
    <source>
        <dbReference type="PIRSR" id="PIRSR000159-50"/>
    </source>
</evidence>
<gene>
    <name evidence="14" type="ORF">HMPREF1872_01190</name>
</gene>
<feature type="binding site" evidence="12">
    <location>
        <position position="768"/>
    </location>
    <ligand>
        <name>[4Fe-4S] cluster</name>
        <dbReference type="ChEBI" id="CHEBI:49883"/>
        <label>1</label>
    </ligand>
</feature>
<feature type="binding site" evidence="12">
    <location>
        <position position="1097"/>
    </location>
    <ligand>
        <name>[4Fe-4S] cluster</name>
        <dbReference type="ChEBI" id="CHEBI:49883"/>
        <label>3</label>
    </ligand>
</feature>
<dbReference type="PROSITE" id="PS51379">
    <property type="entry name" value="4FE4S_FER_2"/>
    <property type="match status" value="2"/>
</dbReference>
<dbReference type="Pfam" id="PF13237">
    <property type="entry name" value="Fer4_10"/>
    <property type="match status" value="1"/>
</dbReference>
<dbReference type="InterPro" id="IPR002869">
    <property type="entry name" value="Pyrv_flavodox_OxRed_cen"/>
</dbReference>
<dbReference type="SUPFAM" id="SSF53323">
    <property type="entry name" value="Pyruvate-ferredoxin oxidoreductase, PFOR, domain III"/>
    <property type="match status" value="1"/>
</dbReference>
<dbReference type="GO" id="GO:0030976">
    <property type="term" value="F:thiamine pyrophosphate binding"/>
    <property type="evidence" value="ECO:0007669"/>
    <property type="project" value="InterPro"/>
</dbReference>
<feature type="binding site" evidence="12">
    <location>
        <position position="713"/>
    </location>
    <ligand>
        <name>[4Fe-4S] cluster</name>
        <dbReference type="ChEBI" id="CHEBI:49883"/>
        <label>2</label>
    </ligand>
</feature>
<dbReference type="InterPro" id="IPR011766">
    <property type="entry name" value="TPP_enzyme_TPP-bd"/>
</dbReference>
<feature type="binding site" evidence="10">
    <location>
        <position position="829"/>
    </location>
    <ligand>
        <name>thiamine diphosphate</name>
        <dbReference type="ChEBI" id="CHEBI:58937"/>
    </ligand>
</feature>
<dbReference type="Gene3D" id="3.40.50.920">
    <property type="match status" value="1"/>
</dbReference>
<feature type="site" description="Important for catalytic activity" evidence="11">
    <location>
        <position position="1022"/>
    </location>
</feature>
<dbReference type="NCBIfam" id="TIGR02176">
    <property type="entry name" value="pyruv_ox_red"/>
    <property type="match status" value="1"/>
</dbReference>
<dbReference type="GO" id="GO:0051539">
    <property type="term" value="F:4 iron, 4 sulfur cluster binding"/>
    <property type="evidence" value="ECO:0007669"/>
    <property type="project" value="UniProtKB-KW"/>
</dbReference>
<feature type="binding site" evidence="12">
    <location>
        <position position="703"/>
    </location>
    <ligand>
        <name>[4Fe-4S] cluster</name>
        <dbReference type="ChEBI" id="CHEBI:49883"/>
        <label>1</label>
    </ligand>
</feature>
<dbReference type="RefSeq" id="WP_066714731.1">
    <property type="nucleotide sequence ID" value="NZ_JARFNM010000001.1"/>
</dbReference>
<dbReference type="Gene3D" id="3.40.50.970">
    <property type="match status" value="2"/>
</dbReference>
<evidence type="ECO:0000256" key="1">
    <source>
        <dbReference type="ARBA" id="ARBA00009032"/>
    </source>
</evidence>
<evidence type="ECO:0000256" key="6">
    <source>
        <dbReference type="ARBA" id="ARBA00023002"/>
    </source>
</evidence>
<dbReference type="STRING" id="1497955.HMPREF1872_01190"/>
<feature type="binding site" evidence="12">
    <location>
        <position position="824"/>
    </location>
    <ligand>
        <name>[4Fe-4S] cluster</name>
        <dbReference type="ChEBI" id="CHEBI:49883"/>
        <label>3</label>
    </ligand>
</feature>
<feature type="binding site" evidence="10">
    <location>
        <position position="32"/>
    </location>
    <ligand>
        <name>pyruvate</name>
        <dbReference type="ChEBI" id="CHEBI:15361"/>
    </ligand>
</feature>
<evidence type="ECO:0000256" key="3">
    <source>
        <dbReference type="ARBA" id="ARBA00022485"/>
    </source>
</evidence>
<keyword evidence="8 12" id="KW-0411">Iron-sulfur</keyword>
<dbReference type="Proteomes" id="UP000070080">
    <property type="component" value="Unassembled WGS sequence"/>
</dbReference>
<feature type="binding site" evidence="12">
    <location>
        <position position="709"/>
    </location>
    <ligand>
        <name>[4Fe-4S] cluster</name>
        <dbReference type="ChEBI" id="CHEBI:49883"/>
        <label>1</label>
    </ligand>
</feature>
<feature type="binding site" evidence="12">
    <location>
        <position position="827"/>
    </location>
    <ligand>
        <name>[4Fe-4S] cluster</name>
        <dbReference type="ChEBI" id="CHEBI:49883"/>
        <label>3</label>
    </ligand>
</feature>
<feature type="binding site" evidence="12">
    <location>
        <position position="706"/>
    </location>
    <ligand>
        <name>[4Fe-4S] cluster</name>
        <dbReference type="ChEBI" id="CHEBI:49883"/>
        <label>1</label>
    </ligand>
</feature>
<comment type="similarity">
    <text evidence="1 9">Belongs to the pyruvate:ferredoxin/flavodoxin oxidoreductase family.</text>
</comment>
<dbReference type="InterPro" id="IPR011895">
    <property type="entry name" value="Pyrv_flavodox_OxRed"/>
</dbReference>
<keyword evidence="6 9" id="KW-0560">Oxidoreductase</keyword>
<dbReference type="FunFam" id="3.40.50.970:FF:000012">
    <property type="entry name" value="Pyruvate:ferredoxin (Flavodoxin) oxidoreductase"/>
    <property type="match status" value="1"/>
</dbReference>
<dbReference type="CDD" id="cd07034">
    <property type="entry name" value="TPP_PYR_PFOR_IOR-alpha_like"/>
    <property type="match status" value="1"/>
</dbReference>
<keyword evidence="2 9" id="KW-0813">Transport</keyword>
<keyword evidence="14" id="KW-0670">Pyruvate</keyword>
<keyword evidence="7 12" id="KW-0408">Iron</keyword>
<keyword evidence="5 9" id="KW-0249">Electron transport</keyword>
<dbReference type="Pfam" id="PF10371">
    <property type="entry name" value="EKR"/>
    <property type="match status" value="1"/>
</dbReference>
<dbReference type="Pfam" id="PF17147">
    <property type="entry name" value="PFOR_II"/>
    <property type="match status" value="1"/>
</dbReference>
<evidence type="ECO:0000256" key="2">
    <source>
        <dbReference type="ARBA" id="ARBA00022448"/>
    </source>
</evidence>
<feature type="binding site" evidence="12">
    <location>
        <position position="764"/>
    </location>
    <ligand>
        <name>[4Fe-4S] cluster</name>
        <dbReference type="ChEBI" id="CHEBI:49883"/>
        <label>2</label>
    </ligand>
</feature>
<accession>A0A133Y7F6</accession>
<evidence type="ECO:0000313" key="14">
    <source>
        <dbReference type="EMBL" id="KXB39159.1"/>
    </source>
</evidence>
<evidence type="ECO:0000256" key="10">
    <source>
        <dbReference type="PIRSR" id="PIRSR000159-1"/>
    </source>
</evidence>
<dbReference type="PANTHER" id="PTHR32154:SF0">
    <property type="entry name" value="PYRUVATE-FLAVODOXIN OXIDOREDUCTASE-RELATED"/>
    <property type="match status" value="1"/>
</dbReference>
<dbReference type="FunFam" id="3.40.50.920:FF:000007">
    <property type="entry name" value="Pyruvate:ferredoxin (Flavodoxin) oxidoreductase"/>
    <property type="match status" value="1"/>
</dbReference>
<dbReference type="AlphaFoldDB" id="A0A133Y7F6"/>
<dbReference type="Gene3D" id="3.40.920.10">
    <property type="entry name" value="Pyruvate-ferredoxin oxidoreductase, PFOR, domain III"/>
    <property type="match status" value="1"/>
</dbReference>
<keyword evidence="15" id="KW-1185">Reference proteome</keyword>
<organism evidence="14 15">
    <name type="scientific">Amygdalobacter nucleatus</name>
    <dbReference type="NCBI Taxonomy" id="3029274"/>
    <lineage>
        <taxon>Bacteria</taxon>
        <taxon>Bacillati</taxon>
        <taxon>Bacillota</taxon>
        <taxon>Clostridia</taxon>
        <taxon>Eubacteriales</taxon>
        <taxon>Oscillospiraceae</taxon>
        <taxon>Amygdalobacter</taxon>
    </lineage>
</organism>
<dbReference type="PATRIC" id="fig|1497955.3.peg.1156"/>
<evidence type="ECO:0000313" key="15">
    <source>
        <dbReference type="Proteomes" id="UP000070080"/>
    </source>
</evidence>
<feature type="binding site" evidence="10">
    <location>
        <position position="852"/>
    </location>
    <ligand>
        <name>thiamine diphosphate</name>
        <dbReference type="ChEBI" id="CHEBI:58937"/>
    </ligand>
</feature>
<keyword evidence="3 12" id="KW-0004">4Fe-4S</keyword>
<evidence type="ECO:0000256" key="8">
    <source>
        <dbReference type="ARBA" id="ARBA00023014"/>
    </source>
</evidence>
<dbReference type="Pfam" id="PF02775">
    <property type="entry name" value="TPP_enzyme_C"/>
    <property type="match status" value="1"/>
</dbReference>
<dbReference type="InterPro" id="IPR002880">
    <property type="entry name" value="Pyrv_Fd/Flavodoxin_OxRdtase_N"/>
</dbReference>
<dbReference type="SUPFAM" id="SSF54862">
    <property type="entry name" value="4Fe-4S ferredoxins"/>
    <property type="match status" value="1"/>
</dbReference>
<dbReference type="PANTHER" id="PTHR32154">
    <property type="entry name" value="PYRUVATE-FLAVODOXIN OXIDOREDUCTASE-RELATED"/>
    <property type="match status" value="1"/>
</dbReference>
<feature type="site" description="Important for catalytic activity" evidence="11">
    <location>
        <position position="65"/>
    </location>
</feature>
<dbReference type="InterPro" id="IPR019456">
    <property type="entry name" value="Pyrv-flavodox_OxRtase_EKR"/>
</dbReference>
<evidence type="ECO:0000256" key="7">
    <source>
        <dbReference type="ARBA" id="ARBA00023004"/>
    </source>
</evidence>